<reference evidence="7" key="1">
    <citation type="submission" date="2016-12" db="EMBL/GenBank/DDBJ databases">
        <authorList>
            <person name="Meng X."/>
        </authorList>
    </citation>
    <scope>NUCLEOTIDE SEQUENCE [LARGE SCALE GENOMIC DNA]</scope>
    <source>
        <strain evidence="7">DSM 20732</strain>
    </source>
</reference>
<dbReference type="STRING" id="52770.BSZ40_00910"/>
<dbReference type="SUPFAM" id="SSF103473">
    <property type="entry name" value="MFS general substrate transporter"/>
    <property type="match status" value="1"/>
</dbReference>
<sequence length="399" mass="40951">MLVHSIRRARWATFAIFFACGLAFSAWASRLPAVRDLLDLTPQQLGRILFVGSLGSICTLPLAGIITSHFGPKLICRLGVIGQAVTLVGAAGAATLGSRWGLIVALVALNIVFSLTDLAMNLHGTAVDKAGGTELMPQFHGGFSLGTVVGAGIGAASSALGVAVWLQMLAVGAVLVVLAVVATHLYLPVPPPTGGPKSRGVQALRAWGEGRTLALGMIVLGAALTEGAANDWIALATVDSFGAANYLGAVAFAIFVSGMTAMRFAGTWLVARFGRVLVIRLCAWASLLGVVGFVSSPWLGLAMVSAVIWGAGAALGFPLGFAAAGEEPVRAAARLAVVSTIGYGAFLAGPPLLGELVHHFGYRWALGVLAFPVALGLLFASAARPRPLEDQLADRETAA</sequence>
<comment type="caution">
    <text evidence="6">The sequence shown here is derived from an EMBL/GenBank/DDBJ whole genome shotgun (WGS) entry which is preliminary data.</text>
</comment>
<feature type="transmembrane region" description="Helical" evidence="5">
    <location>
        <begin position="44"/>
        <end position="67"/>
    </location>
</feature>
<feature type="transmembrane region" description="Helical" evidence="5">
    <location>
        <begin position="210"/>
        <end position="229"/>
    </location>
</feature>
<dbReference type="PANTHER" id="PTHR23514:SF13">
    <property type="entry name" value="INNER MEMBRANE PROTEIN YBJJ"/>
    <property type="match status" value="1"/>
</dbReference>
<feature type="transmembrane region" description="Helical" evidence="5">
    <location>
        <begin position="100"/>
        <end position="120"/>
    </location>
</feature>
<dbReference type="Proteomes" id="UP000185612">
    <property type="component" value="Unassembled WGS sequence"/>
</dbReference>
<dbReference type="InterPro" id="IPR051788">
    <property type="entry name" value="MFS_Transporter"/>
</dbReference>
<feature type="transmembrane region" description="Helical" evidence="5">
    <location>
        <begin position="74"/>
        <end position="94"/>
    </location>
</feature>
<keyword evidence="2 5" id="KW-0812">Transmembrane</keyword>
<dbReference type="InterPro" id="IPR011701">
    <property type="entry name" value="MFS"/>
</dbReference>
<evidence type="ECO:0000256" key="1">
    <source>
        <dbReference type="ARBA" id="ARBA00004141"/>
    </source>
</evidence>
<evidence type="ECO:0000313" key="6">
    <source>
        <dbReference type="EMBL" id="OKL52697.1"/>
    </source>
</evidence>
<evidence type="ECO:0000256" key="2">
    <source>
        <dbReference type="ARBA" id="ARBA00022692"/>
    </source>
</evidence>
<proteinExistence type="predicted"/>
<accession>A0A1Q5PYT3</accession>
<dbReference type="InterPro" id="IPR036259">
    <property type="entry name" value="MFS_trans_sf"/>
</dbReference>
<dbReference type="Pfam" id="PF07690">
    <property type="entry name" value="MFS_1"/>
    <property type="match status" value="1"/>
</dbReference>
<dbReference type="InParanoid" id="A0A1Q5PYT3"/>
<feature type="transmembrane region" description="Helical" evidence="5">
    <location>
        <begin position="361"/>
        <end position="380"/>
    </location>
</feature>
<evidence type="ECO:0000256" key="5">
    <source>
        <dbReference type="SAM" id="Phobius"/>
    </source>
</evidence>
<feature type="transmembrane region" description="Helical" evidence="5">
    <location>
        <begin position="277"/>
        <end position="295"/>
    </location>
</feature>
<dbReference type="PANTHER" id="PTHR23514">
    <property type="entry name" value="BYPASS OF STOP CODON PROTEIN 6"/>
    <property type="match status" value="1"/>
</dbReference>
<feature type="transmembrane region" description="Helical" evidence="5">
    <location>
        <begin position="301"/>
        <end position="324"/>
    </location>
</feature>
<evidence type="ECO:0000313" key="7">
    <source>
        <dbReference type="Proteomes" id="UP000185612"/>
    </source>
</evidence>
<organism evidence="6 7">
    <name type="scientific">Buchananella hordeovulneris</name>
    <dbReference type="NCBI Taxonomy" id="52770"/>
    <lineage>
        <taxon>Bacteria</taxon>
        <taxon>Bacillati</taxon>
        <taxon>Actinomycetota</taxon>
        <taxon>Actinomycetes</taxon>
        <taxon>Actinomycetales</taxon>
        <taxon>Actinomycetaceae</taxon>
        <taxon>Buchananella</taxon>
    </lineage>
</organism>
<dbReference type="Gene3D" id="1.20.1250.20">
    <property type="entry name" value="MFS general substrate transporter like domains"/>
    <property type="match status" value="2"/>
</dbReference>
<evidence type="ECO:0000256" key="3">
    <source>
        <dbReference type="ARBA" id="ARBA00022989"/>
    </source>
</evidence>
<keyword evidence="3 5" id="KW-1133">Transmembrane helix</keyword>
<keyword evidence="4 5" id="KW-0472">Membrane</keyword>
<dbReference type="OrthoDB" id="9809599at2"/>
<dbReference type="GO" id="GO:0022857">
    <property type="term" value="F:transmembrane transporter activity"/>
    <property type="evidence" value="ECO:0007669"/>
    <property type="project" value="InterPro"/>
</dbReference>
<feature type="transmembrane region" description="Helical" evidence="5">
    <location>
        <begin position="331"/>
        <end position="349"/>
    </location>
</feature>
<name>A0A1Q5PYT3_9ACTO</name>
<dbReference type="EMBL" id="MQVS01000001">
    <property type="protein sequence ID" value="OKL52697.1"/>
    <property type="molecule type" value="Genomic_DNA"/>
</dbReference>
<feature type="transmembrane region" description="Helical" evidence="5">
    <location>
        <begin position="169"/>
        <end position="189"/>
    </location>
</feature>
<dbReference type="AlphaFoldDB" id="A0A1Q5PYT3"/>
<comment type="subcellular location">
    <subcellularLocation>
        <location evidence="1">Membrane</location>
        <topology evidence="1">Multi-pass membrane protein</topology>
    </subcellularLocation>
</comment>
<dbReference type="CDD" id="cd17393">
    <property type="entry name" value="MFS_MosC_like"/>
    <property type="match status" value="1"/>
</dbReference>
<evidence type="ECO:0008006" key="8">
    <source>
        <dbReference type="Google" id="ProtNLM"/>
    </source>
</evidence>
<protein>
    <recommendedName>
        <fullName evidence="8">MFS transporter</fullName>
    </recommendedName>
</protein>
<keyword evidence="7" id="KW-1185">Reference proteome</keyword>
<evidence type="ECO:0000256" key="4">
    <source>
        <dbReference type="ARBA" id="ARBA00023136"/>
    </source>
</evidence>
<feature type="transmembrane region" description="Helical" evidence="5">
    <location>
        <begin position="141"/>
        <end position="163"/>
    </location>
</feature>
<gene>
    <name evidence="6" type="ORF">BSZ40_00910</name>
</gene>
<dbReference type="GO" id="GO:0016020">
    <property type="term" value="C:membrane"/>
    <property type="evidence" value="ECO:0007669"/>
    <property type="project" value="UniProtKB-SubCell"/>
</dbReference>
<feature type="transmembrane region" description="Helical" evidence="5">
    <location>
        <begin position="241"/>
        <end position="265"/>
    </location>
</feature>